<keyword evidence="1" id="KW-0805">Transcription regulation</keyword>
<gene>
    <name evidence="5" type="ORF">CEE69_30920</name>
</gene>
<dbReference type="Gene3D" id="1.10.10.60">
    <property type="entry name" value="Homeodomain-like"/>
    <property type="match status" value="1"/>
</dbReference>
<dbReference type="AlphaFoldDB" id="A0A2G1VXJ1"/>
<dbReference type="InterPro" id="IPR028082">
    <property type="entry name" value="Peripla_BP_I"/>
</dbReference>
<dbReference type="OrthoDB" id="9795616at2"/>
<dbReference type="PANTHER" id="PTHR30146:SF24">
    <property type="entry name" value="XYLOSE OPERON REGULATORY PROTEIN"/>
    <property type="match status" value="1"/>
</dbReference>
<dbReference type="RefSeq" id="WP_099264406.1">
    <property type="nucleotide sequence ID" value="NZ_NIZW01000049.1"/>
</dbReference>
<reference evidence="5 6" key="1">
    <citation type="submission" date="2017-06" db="EMBL/GenBank/DDBJ databases">
        <title>Description of Rhodopirellula bahusiensis sp. nov.</title>
        <authorList>
            <person name="Kizina J."/>
            <person name="Harder J."/>
        </authorList>
    </citation>
    <scope>NUCLEOTIDE SEQUENCE [LARGE SCALE GENOMIC DNA]</scope>
    <source>
        <strain evidence="5 6">SWK21</strain>
    </source>
</reference>
<dbReference type="Proteomes" id="UP000225740">
    <property type="component" value="Unassembled WGS sequence"/>
</dbReference>
<dbReference type="InterPro" id="IPR009057">
    <property type="entry name" value="Homeodomain-like_sf"/>
</dbReference>
<evidence type="ECO:0000256" key="1">
    <source>
        <dbReference type="ARBA" id="ARBA00023015"/>
    </source>
</evidence>
<keyword evidence="3" id="KW-0804">Transcription</keyword>
<dbReference type="Gene3D" id="3.40.50.2300">
    <property type="match status" value="2"/>
</dbReference>
<dbReference type="GO" id="GO:0000976">
    <property type="term" value="F:transcription cis-regulatory region binding"/>
    <property type="evidence" value="ECO:0007669"/>
    <property type="project" value="TreeGrafter"/>
</dbReference>
<evidence type="ECO:0000313" key="6">
    <source>
        <dbReference type="Proteomes" id="UP000225740"/>
    </source>
</evidence>
<evidence type="ECO:0000256" key="3">
    <source>
        <dbReference type="ARBA" id="ARBA00023163"/>
    </source>
</evidence>
<dbReference type="GO" id="GO:0003700">
    <property type="term" value="F:DNA-binding transcription factor activity"/>
    <property type="evidence" value="ECO:0007669"/>
    <property type="project" value="InterPro"/>
</dbReference>
<dbReference type="EMBL" id="NIZW01000049">
    <property type="protein sequence ID" value="PHQ31465.1"/>
    <property type="molecule type" value="Genomic_DNA"/>
</dbReference>
<evidence type="ECO:0000313" key="5">
    <source>
        <dbReference type="EMBL" id="PHQ31465.1"/>
    </source>
</evidence>
<name>A0A2G1VXJ1_9BACT</name>
<dbReference type="SUPFAM" id="SSF53822">
    <property type="entry name" value="Periplasmic binding protein-like I"/>
    <property type="match status" value="1"/>
</dbReference>
<dbReference type="PANTHER" id="PTHR30146">
    <property type="entry name" value="LACI-RELATED TRANSCRIPTIONAL REPRESSOR"/>
    <property type="match status" value="1"/>
</dbReference>
<dbReference type="Pfam" id="PF13377">
    <property type="entry name" value="Peripla_BP_3"/>
    <property type="match status" value="1"/>
</dbReference>
<keyword evidence="6" id="KW-1185">Reference proteome</keyword>
<comment type="caution">
    <text evidence="5">The sequence shown here is derived from an EMBL/GenBank/DDBJ whole genome shotgun (WGS) entry which is preliminary data.</text>
</comment>
<keyword evidence="2" id="KW-0238">DNA-binding</keyword>
<dbReference type="SUPFAM" id="SSF46689">
    <property type="entry name" value="Homeodomain-like"/>
    <property type="match status" value="1"/>
</dbReference>
<evidence type="ECO:0000256" key="2">
    <source>
        <dbReference type="ARBA" id="ARBA00023125"/>
    </source>
</evidence>
<evidence type="ECO:0000259" key="4">
    <source>
        <dbReference type="PROSITE" id="PS01124"/>
    </source>
</evidence>
<dbReference type="InterPro" id="IPR018060">
    <property type="entry name" value="HTH_AraC"/>
</dbReference>
<dbReference type="GeneID" id="90612220"/>
<proteinExistence type="predicted"/>
<sequence>MATGPTDSRLVALLIESSRAYGRGLLRGIAAYAQEQSHWSLRHQEMAINADPPSWLSNWRGDGVLVRAETQKMVRAIQDLGLPVIDLRCWRSAGQFPGFDTEPASVVKLAVDHLRDRGFTRFGFCGFGGANYSDRRLTEMQQYVRSLGHDVVSYMSPGTVHATTFDAEQSGMLDQKGLERWLNSLETPVGVLACNDIRAQQLLNACHHRQIHVPDEIAIVGVDNDDVICPLCSPPLTSVEPNTHRIGYQAASLLETMMDGEAVPADVTLVPARRIVVRGSTDSIPVDDAEFTKAYRFIRENACRGVSVQDVADAVPMSRRSLERRMRMYLKQSPSDLIATIRLTRIKELLETTSQPIKKIARLTGFNYDEHMAKFFKKLTGVPPGQYRRRHRLESIADHEPDH</sequence>
<accession>A0A2G1VXJ1</accession>
<dbReference type="CDD" id="cd01543">
    <property type="entry name" value="PBP1_XylR"/>
    <property type="match status" value="1"/>
</dbReference>
<dbReference type="PROSITE" id="PS01124">
    <property type="entry name" value="HTH_ARAC_FAMILY_2"/>
    <property type="match status" value="1"/>
</dbReference>
<dbReference type="SMART" id="SM00342">
    <property type="entry name" value="HTH_ARAC"/>
    <property type="match status" value="1"/>
</dbReference>
<dbReference type="Pfam" id="PF12833">
    <property type="entry name" value="HTH_18"/>
    <property type="match status" value="1"/>
</dbReference>
<feature type="domain" description="HTH araC/xylS-type" evidence="4">
    <location>
        <begin position="292"/>
        <end position="390"/>
    </location>
</feature>
<organism evidence="5 6">
    <name type="scientific">Rhodopirellula bahusiensis</name>
    <dbReference type="NCBI Taxonomy" id="2014065"/>
    <lineage>
        <taxon>Bacteria</taxon>
        <taxon>Pseudomonadati</taxon>
        <taxon>Planctomycetota</taxon>
        <taxon>Planctomycetia</taxon>
        <taxon>Pirellulales</taxon>
        <taxon>Pirellulaceae</taxon>
        <taxon>Rhodopirellula</taxon>
    </lineage>
</organism>
<dbReference type="InterPro" id="IPR046335">
    <property type="entry name" value="LacI/GalR-like_sensor"/>
</dbReference>
<protein>
    <submittedName>
        <fullName evidence="5">XylR family transcriptional regulator</fullName>
    </submittedName>
</protein>